<keyword evidence="2" id="KW-1185">Reference proteome</keyword>
<dbReference type="Proteomes" id="UP000315010">
    <property type="component" value="Unassembled WGS sequence"/>
</dbReference>
<gene>
    <name evidence="1" type="ORF">CA13_57890</name>
</gene>
<reference evidence="1 2" key="1">
    <citation type="submission" date="2019-02" db="EMBL/GenBank/DDBJ databases">
        <title>Deep-cultivation of Planctomycetes and their phenomic and genomic characterization uncovers novel biology.</title>
        <authorList>
            <person name="Wiegand S."/>
            <person name="Jogler M."/>
            <person name="Boedeker C."/>
            <person name="Pinto D."/>
            <person name="Vollmers J."/>
            <person name="Rivas-Marin E."/>
            <person name="Kohn T."/>
            <person name="Peeters S.H."/>
            <person name="Heuer A."/>
            <person name="Rast P."/>
            <person name="Oberbeckmann S."/>
            <person name="Bunk B."/>
            <person name="Jeske O."/>
            <person name="Meyerdierks A."/>
            <person name="Storesund J.E."/>
            <person name="Kallscheuer N."/>
            <person name="Luecker S."/>
            <person name="Lage O.M."/>
            <person name="Pohl T."/>
            <person name="Merkel B.J."/>
            <person name="Hornburger P."/>
            <person name="Mueller R.-W."/>
            <person name="Bruemmer F."/>
            <person name="Labrenz M."/>
            <person name="Spormann A.M."/>
            <person name="Op Den Camp H."/>
            <person name="Overmann J."/>
            <person name="Amann R."/>
            <person name="Jetten M.S.M."/>
            <person name="Mascher T."/>
            <person name="Medema M.H."/>
            <person name="Devos D.P."/>
            <person name="Kaster A.-K."/>
            <person name="Ovreas L."/>
            <person name="Rohde M."/>
            <person name="Galperin M.Y."/>
            <person name="Jogler C."/>
        </authorList>
    </citation>
    <scope>NUCLEOTIDE SEQUENCE [LARGE SCALE GENOMIC DNA]</scope>
    <source>
        <strain evidence="1 2">CA13</strain>
    </source>
</reference>
<protein>
    <submittedName>
        <fullName evidence="1">Uncharacterized protein</fullName>
    </submittedName>
</protein>
<comment type="caution">
    <text evidence="1">The sequence shown here is derived from an EMBL/GenBank/DDBJ whole genome shotgun (WGS) entry which is preliminary data.</text>
</comment>
<accession>A0A5C5ZAF2</accession>
<name>A0A5C5ZAF2_9BACT</name>
<dbReference type="AlphaFoldDB" id="A0A5C5ZAF2"/>
<dbReference type="EMBL" id="SJPJ01000001">
    <property type="protein sequence ID" value="TWT84312.1"/>
    <property type="molecule type" value="Genomic_DNA"/>
</dbReference>
<evidence type="ECO:0000313" key="2">
    <source>
        <dbReference type="Proteomes" id="UP000315010"/>
    </source>
</evidence>
<evidence type="ECO:0000313" key="1">
    <source>
        <dbReference type="EMBL" id="TWT84312.1"/>
    </source>
</evidence>
<proteinExistence type="predicted"/>
<organism evidence="1 2">
    <name type="scientific">Novipirellula herctigrandis</name>
    <dbReference type="NCBI Taxonomy" id="2527986"/>
    <lineage>
        <taxon>Bacteria</taxon>
        <taxon>Pseudomonadati</taxon>
        <taxon>Planctomycetota</taxon>
        <taxon>Planctomycetia</taxon>
        <taxon>Pirellulales</taxon>
        <taxon>Pirellulaceae</taxon>
        <taxon>Novipirellula</taxon>
    </lineage>
</organism>
<sequence>MHTDTAHRFLKLAIIGVSTLLFSAQLIVSTSFAQEEGQEPPAYEHLKQLEPFVGKWQGKFDPPGNAPLGTITVTTAWVGNKSYLYSEVLYTPDGMDAVLNQGNTMIGYNWKTKSVHAWEFGWVTQTSMPVVVTENKMMMEGGEVFSRNENRTPKTTTVELTDPNTIVTTSHHLKNGQRVAYEHLTLKRIE</sequence>